<sequence>MGFNFDVAGEQGADTNRGGGLGN</sequence>
<gene>
    <name evidence="2" type="ORF">CBM2613_A160045</name>
</gene>
<evidence type="ECO:0000313" key="2">
    <source>
        <dbReference type="EMBL" id="SOZ54529.1"/>
    </source>
</evidence>
<dbReference type="AlphaFoldDB" id="A0A375DX97"/>
<proteinExistence type="predicted"/>
<accession>A0A375DX97</accession>
<name>A0A375DX97_9BURK</name>
<evidence type="ECO:0000256" key="1">
    <source>
        <dbReference type="SAM" id="MobiDB-lite"/>
    </source>
</evidence>
<protein>
    <submittedName>
        <fullName evidence="2">Uncharacterized protein</fullName>
    </submittedName>
</protein>
<feature type="region of interest" description="Disordered" evidence="1">
    <location>
        <begin position="1"/>
        <end position="23"/>
    </location>
</feature>
<dbReference type="EMBL" id="OFTH01000008">
    <property type="protein sequence ID" value="SOZ54529.1"/>
    <property type="molecule type" value="Genomic_DNA"/>
</dbReference>
<organism evidence="2">
    <name type="scientific">Cupriavidus taiwanensis</name>
    <dbReference type="NCBI Taxonomy" id="164546"/>
    <lineage>
        <taxon>Bacteria</taxon>
        <taxon>Pseudomonadati</taxon>
        <taxon>Pseudomonadota</taxon>
        <taxon>Betaproteobacteria</taxon>
        <taxon>Burkholderiales</taxon>
        <taxon>Burkholderiaceae</taxon>
        <taxon>Cupriavidus</taxon>
    </lineage>
</organism>
<comment type="caution">
    <text evidence="2">The sequence shown here is derived from an EMBL/GenBank/DDBJ whole genome shotgun (WGS) entry which is preliminary data.</text>
</comment>
<dbReference type="Proteomes" id="UP000256952">
    <property type="component" value="Chromosome CBM2613_a"/>
</dbReference>
<reference evidence="2" key="1">
    <citation type="submission" date="2018-01" db="EMBL/GenBank/DDBJ databases">
        <authorList>
            <person name="Clerissi C."/>
        </authorList>
    </citation>
    <scope>NUCLEOTIDE SEQUENCE</scope>
    <source>
        <strain evidence="2">Cupriavidus taiwanensis STM 8556</strain>
    </source>
</reference>